<proteinExistence type="predicted"/>
<reference evidence="5 6" key="1">
    <citation type="submission" date="2019-08" db="EMBL/GenBank/DDBJ databases">
        <title>In-depth cultivation of the pig gut microbiome towards novel bacterial diversity and tailored functional studies.</title>
        <authorList>
            <person name="Wylensek D."/>
            <person name="Hitch T.C.A."/>
            <person name="Clavel T."/>
        </authorList>
    </citation>
    <scope>NUCLEOTIDE SEQUENCE [LARGE SCALE GENOMIC DNA]</scope>
    <source>
        <strain evidence="5 6">WCA-MUC-591-APC-3H</strain>
    </source>
</reference>
<evidence type="ECO:0000313" key="6">
    <source>
        <dbReference type="Proteomes" id="UP000474676"/>
    </source>
</evidence>
<dbReference type="Proteomes" id="UP000474676">
    <property type="component" value="Unassembled WGS sequence"/>
</dbReference>
<feature type="domain" description="Response regulatory" evidence="4">
    <location>
        <begin position="2"/>
        <end position="118"/>
    </location>
</feature>
<dbReference type="Gene3D" id="3.40.50.2300">
    <property type="match status" value="1"/>
</dbReference>
<dbReference type="EMBL" id="VUMZ01000001">
    <property type="protein sequence ID" value="MST50854.1"/>
    <property type="molecule type" value="Genomic_DNA"/>
</dbReference>
<dbReference type="RefSeq" id="WP_154573338.1">
    <property type="nucleotide sequence ID" value="NZ_JAXFFR010000012.1"/>
</dbReference>
<dbReference type="InterPro" id="IPR011006">
    <property type="entry name" value="CheY-like_superfamily"/>
</dbReference>
<dbReference type="PANTHER" id="PTHR43228:SF8">
    <property type="entry name" value="TRANSCRIPTIONAL REGULATORY PROTEIN GLNL"/>
    <property type="match status" value="1"/>
</dbReference>
<name>A0A6L5Y214_9FIRM</name>
<feature type="modified residue" description="4-aspartylphosphate" evidence="3">
    <location>
        <position position="53"/>
    </location>
</feature>
<organism evidence="5 6">
    <name type="scientific">Hornefia butyriciproducens</name>
    <dbReference type="NCBI Taxonomy" id="2652293"/>
    <lineage>
        <taxon>Bacteria</taxon>
        <taxon>Bacillati</taxon>
        <taxon>Bacillota</taxon>
        <taxon>Clostridia</taxon>
        <taxon>Peptostreptococcales</taxon>
        <taxon>Anaerovoracaceae</taxon>
        <taxon>Hornefia</taxon>
    </lineage>
</organism>
<evidence type="ECO:0000256" key="2">
    <source>
        <dbReference type="ARBA" id="ARBA00024867"/>
    </source>
</evidence>
<dbReference type="SUPFAM" id="SSF52172">
    <property type="entry name" value="CheY-like"/>
    <property type="match status" value="1"/>
</dbReference>
<accession>A0A6L5Y214</accession>
<dbReference type="Pfam" id="PF00072">
    <property type="entry name" value="Response_reg"/>
    <property type="match status" value="1"/>
</dbReference>
<dbReference type="InterPro" id="IPR052048">
    <property type="entry name" value="ST_Response_Regulator"/>
</dbReference>
<dbReference type="AlphaFoldDB" id="A0A6L5Y214"/>
<dbReference type="InterPro" id="IPR001789">
    <property type="entry name" value="Sig_transdc_resp-reg_receiver"/>
</dbReference>
<keyword evidence="3" id="KW-0597">Phosphoprotein</keyword>
<dbReference type="InterPro" id="IPR013972">
    <property type="entry name" value="YcbB"/>
</dbReference>
<comment type="caution">
    <text evidence="5">The sequence shown here is derived from an EMBL/GenBank/DDBJ whole genome shotgun (WGS) entry which is preliminary data.</text>
</comment>
<gene>
    <name evidence="5" type="ORF">FYJ64_00725</name>
</gene>
<keyword evidence="6" id="KW-1185">Reference proteome</keyword>
<dbReference type="GeneID" id="303113836"/>
<dbReference type="Pfam" id="PF08664">
    <property type="entry name" value="YcbB"/>
    <property type="match status" value="1"/>
</dbReference>
<evidence type="ECO:0000256" key="1">
    <source>
        <dbReference type="ARBA" id="ARBA00018672"/>
    </source>
</evidence>
<dbReference type="SMART" id="SM00448">
    <property type="entry name" value="REC"/>
    <property type="match status" value="1"/>
</dbReference>
<comment type="function">
    <text evidence="2">May play the central regulatory role in sporulation. It may be an element of the effector pathway responsible for the activation of sporulation genes in response to nutritional stress. Spo0A may act in concert with spo0H (a sigma factor) to control the expression of some genes that are critical to the sporulation process.</text>
</comment>
<evidence type="ECO:0000259" key="4">
    <source>
        <dbReference type="PROSITE" id="PS50110"/>
    </source>
</evidence>
<protein>
    <recommendedName>
        <fullName evidence="1">Stage 0 sporulation protein A homolog</fullName>
    </recommendedName>
</protein>
<sequence>MKYYIVDDNIATVKSLANIIRSRDIGEVCGYSTDPEAAMEEILEDRPDIVLVDLLMSEMDGISLVERLRKRGSGSAFVMLSKVTDKEMIGNAYKAGVEFFIHKPVNIAEVEKVLKNVAEKIRMRRIMENLRELFGEDGNKKEAAEDALSEESAVNEELQSLDMIFNMLGMLGEKGTREIREVYACMRDCGCGYDKEILSRVAEERGDSVKNLEQRIRRAMKKGLTNVASAALADYESEVFQIYGNYVFDFKSVRDEMDFLEGKSKSGGRVSISHFMEGLILYGNSIR</sequence>
<dbReference type="PROSITE" id="PS50110">
    <property type="entry name" value="RESPONSE_REGULATORY"/>
    <property type="match status" value="1"/>
</dbReference>
<evidence type="ECO:0000313" key="5">
    <source>
        <dbReference type="EMBL" id="MST50854.1"/>
    </source>
</evidence>
<evidence type="ECO:0000256" key="3">
    <source>
        <dbReference type="PROSITE-ProRule" id="PRU00169"/>
    </source>
</evidence>
<dbReference type="GO" id="GO:0000160">
    <property type="term" value="P:phosphorelay signal transduction system"/>
    <property type="evidence" value="ECO:0007669"/>
    <property type="project" value="InterPro"/>
</dbReference>
<dbReference type="PANTHER" id="PTHR43228">
    <property type="entry name" value="TWO-COMPONENT RESPONSE REGULATOR"/>
    <property type="match status" value="1"/>
</dbReference>